<organism evidence="1 2">
    <name type="scientific">Paenibacillus puldeungensis</name>
    <dbReference type="NCBI Taxonomy" id="696536"/>
    <lineage>
        <taxon>Bacteria</taxon>
        <taxon>Bacillati</taxon>
        <taxon>Bacillota</taxon>
        <taxon>Bacilli</taxon>
        <taxon>Bacillales</taxon>
        <taxon>Paenibacillaceae</taxon>
        <taxon>Paenibacillus</taxon>
    </lineage>
</organism>
<dbReference type="Gene3D" id="2.40.10.270">
    <property type="entry name" value="Bacteriophage SPP1 head-tail adaptor protein"/>
    <property type="match status" value="1"/>
</dbReference>
<dbReference type="InterPro" id="IPR008767">
    <property type="entry name" value="Phage_SPP1_head-tail_adaptor"/>
</dbReference>
<protein>
    <submittedName>
        <fullName evidence="1">Phage head closure protein</fullName>
    </submittedName>
</protein>
<dbReference type="EMBL" id="JBHTLM010000006">
    <property type="protein sequence ID" value="MFD1176868.1"/>
    <property type="molecule type" value="Genomic_DNA"/>
</dbReference>
<dbReference type="InterPro" id="IPR028978">
    <property type="entry name" value="Chorismate_lyase_/UTRA_dom_sf"/>
</dbReference>
<dbReference type="InterPro" id="IPR038666">
    <property type="entry name" value="SSP1_head-tail_sf"/>
</dbReference>
<dbReference type="NCBIfam" id="TIGR01563">
    <property type="entry name" value="gp16_SPP1"/>
    <property type="match status" value="1"/>
</dbReference>
<evidence type="ECO:0000313" key="2">
    <source>
        <dbReference type="Proteomes" id="UP001597262"/>
    </source>
</evidence>
<evidence type="ECO:0000313" key="1">
    <source>
        <dbReference type="EMBL" id="MFD1176868.1"/>
    </source>
</evidence>
<sequence length="110" mass="12570">MLVLWRDVIDLIPVMVARDSYGEETEQDGTPRTVFANKKSVRQTEFYQAMAAGIKPDIVFEVMVGDYADELKVKYGEKYYRIVRTYSANGERIELVCSIYPMEVQTDGTG</sequence>
<keyword evidence="2" id="KW-1185">Reference proteome</keyword>
<comment type="caution">
    <text evidence="1">The sequence shown here is derived from an EMBL/GenBank/DDBJ whole genome shotgun (WGS) entry which is preliminary data.</text>
</comment>
<reference evidence="2" key="1">
    <citation type="journal article" date="2019" name="Int. J. Syst. Evol. Microbiol.">
        <title>The Global Catalogue of Microorganisms (GCM) 10K type strain sequencing project: providing services to taxonomists for standard genome sequencing and annotation.</title>
        <authorList>
            <consortium name="The Broad Institute Genomics Platform"/>
            <consortium name="The Broad Institute Genome Sequencing Center for Infectious Disease"/>
            <person name="Wu L."/>
            <person name="Ma J."/>
        </authorList>
    </citation>
    <scope>NUCLEOTIDE SEQUENCE [LARGE SCALE GENOMIC DNA]</scope>
    <source>
        <strain evidence="2">CCUG 59189</strain>
    </source>
</reference>
<dbReference type="SUPFAM" id="SSF64288">
    <property type="entry name" value="Chorismate lyase-like"/>
    <property type="match status" value="1"/>
</dbReference>
<dbReference type="Proteomes" id="UP001597262">
    <property type="component" value="Unassembled WGS sequence"/>
</dbReference>
<dbReference type="RefSeq" id="WP_379319309.1">
    <property type="nucleotide sequence ID" value="NZ_JBHTLM010000006.1"/>
</dbReference>
<gene>
    <name evidence="1" type="ORF">ACFQ3W_11230</name>
</gene>
<accession>A0ABW3RWK7</accession>
<name>A0ABW3RWK7_9BACL</name>
<proteinExistence type="predicted"/>